<dbReference type="InterPro" id="IPR011761">
    <property type="entry name" value="ATP-grasp"/>
</dbReference>
<dbReference type="SUPFAM" id="SSF56059">
    <property type="entry name" value="Glutathione synthetase ATP-binding domain-like"/>
    <property type="match status" value="1"/>
</dbReference>
<keyword evidence="5" id="KW-1185">Reference proteome</keyword>
<dbReference type="SMART" id="SM00881">
    <property type="entry name" value="CoA_binding"/>
    <property type="match status" value="1"/>
</dbReference>
<dbReference type="Pfam" id="PF13380">
    <property type="entry name" value="CoA_binding_2"/>
    <property type="match status" value="1"/>
</dbReference>
<dbReference type="Pfam" id="PF13549">
    <property type="entry name" value="ATP-grasp_5"/>
    <property type="match status" value="1"/>
</dbReference>
<dbReference type="Pfam" id="PF13607">
    <property type="entry name" value="Succ_CoA_lig"/>
    <property type="match status" value="1"/>
</dbReference>
<dbReference type="InterPro" id="IPR043938">
    <property type="entry name" value="Ligase_CoA_dom"/>
</dbReference>
<evidence type="ECO:0000259" key="3">
    <source>
        <dbReference type="PROSITE" id="PS50975"/>
    </source>
</evidence>
<proteinExistence type="inferred from homology"/>
<dbReference type="EMBL" id="VWRN01000019">
    <property type="protein sequence ID" value="KAA6129294.1"/>
    <property type="molecule type" value="Genomic_DNA"/>
</dbReference>
<keyword evidence="2" id="KW-0547">Nucleotide-binding</keyword>
<dbReference type="SUPFAM" id="SSF52210">
    <property type="entry name" value="Succinyl-CoA synthetase domains"/>
    <property type="match status" value="2"/>
</dbReference>
<dbReference type="InterPro" id="IPR032875">
    <property type="entry name" value="Succ_CoA_lig_flav_dom"/>
</dbReference>
<dbReference type="PROSITE" id="PS50975">
    <property type="entry name" value="ATP_GRASP"/>
    <property type="match status" value="1"/>
</dbReference>
<name>A0A5M8B8I1_9BURK</name>
<evidence type="ECO:0000313" key="5">
    <source>
        <dbReference type="Proteomes" id="UP000324324"/>
    </source>
</evidence>
<reference evidence="4 5" key="1">
    <citation type="submission" date="2019-09" db="EMBL/GenBank/DDBJ databases">
        <title>Isolation of a novel species in the genus Cupriavidus from patients with sepsis using whole genome sequencing.</title>
        <authorList>
            <person name="Kweon O.J."/>
            <person name="Lee M.-K."/>
        </authorList>
    </citation>
    <scope>NUCLEOTIDE SEQUENCE [LARGE SCALE GENOMIC DNA]</scope>
    <source>
        <strain evidence="4 5">MKL-01</strain>
    </source>
</reference>
<dbReference type="SUPFAM" id="SSF51735">
    <property type="entry name" value="NAD(P)-binding Rossmann-fold domains"/>
    <property type="match status" value="1"/>
</dbReference>
<keyword evidence="2" id="KW-0067">ATP-binding</keyword>
<comment type="caution">
    <text evidence="4">The sequence shown here is derived from an EMBL/GenBank/DDBJ whole genome shotgun (WGS) entry which is preliminary data.</text>
</comment>
<dbReference type="InterPro" id="IPR013815">
    <property type="entry name" value="ATP_grasp_subdomain_1"/>
</dbReference>
<evidence type="ECO:0000256" key="1">
    <source>
        <dbReference type="ARBA" id="ARBA00060888"/>
    </source>
</evidence>
<evidence type="ECO:0000256" key="2">
    <source>
        <dbReference type="PROSITE-ProRule" id="PRU00409"/>
    </source>
</evidence>
<accession>A0A5M8B8I1</accession>
<dbReference type="GO" id="GO:0046872">
    <property type="term" value="F:metal ion binding"/>
    <property type="evidence" value="ECO:0007669"/>
    <property type="project" value="InterPro"/>
</dbReference>
<dbReference type="Gene3D" id="3.30.470.20">
    <property type="entry name" value="ATP-grasp fold, B domain"/>
    <property type="match status" value="1"/>
</dbReference>
<dbReference type="PANTHER" id="PTHR42793:SF4">
    <property type="entry name" value="BLL6376 PROTEIN"/>
    <property type="match status" value="1"/>
</dbReference>
<dbReference type="AlphaFoldDB" id="A0A5M8B8I1"/>
<dbReference type="Gene3D" id="3.40.50.261">
    <property type="entry name" value="Succinyl-CoA synthetase domains"/>
    <property type="match status" value="2"/>
</dbReference>
<dbReference type="Pfam" id="PF19045">
    <property type="entry name" value="Ligase_CoA_2"/>
    <property type="match status" value="1"/>
</dbReference>
<gene>
    <name evidence="4" type="ORF">F1599_06015</name>
</gene>
<dbReference type="PANTHER" id="PTHR42793">
    <property type="entry name" value="COA BINDING DOMAIN CONTAINING PROTEIN"/>
    <property type="match status" value="1"/>
</dbReference>
<protein>
    <submittedName>
        <fullName evidence="4">Acetate--CoA ligase family protein</fullName>
    </submittedName>
</protein>
<dbReference type="RefSeq" id="WP_150082517.1">
    <property type="nucleotide sequence ID" value="NZ_VWRN01000019.1"/>
</dbReference>
<dbReference type="Proteomes" id="UP000324324">
    <property type="component" value="Unassembled WGS sequence"/>
</dbReference>
<dbReference type="InterPro" id="IPR036291">
    <property type="entry name" value="NAD(P)-bd_dom_sf"/>
</dbReference>
<dbReference type="Gene3D" id="3.40.50.720">
    <property type="entry name" value="NAD(P)-binding Rossmann-like Domain"/>
    <property type="match status" value="1"/>
</dbReference>
<dbReference type="FunFam" id="3.30.1490.20:FF:000020">
    <property type="entry name" value="Protein lysine acetyltransferase"/>
    <property type="match status" value="1"/>
</dbReference>
<evidence type="ECO:0000313" key="4">
    <source>
        <dbReference type="EMBL" id="KAA6129294.1"/>
    </source>
</evidence>
<sequence>MAHRLDPLLDPQSIAIIGASDDAGRIGGMPIDLLTRFGYRGDIHPVNPKYERVFGLRCHPSIEALPDGIDLAVLAIGAEQVTPMLARCHARGIRAAIVYAAGFAEAGESGAALQGEMEAFVRTTGMVVAGPNCMGFANLNTHAYTAFASVFRTAPPQHERGTVSLLTQSGNVCAAVFAIARELGVPFSQFINTGNEACLDFAEYLQFLAQDPDTDVVLGYIEELRDGARFIDAAIACAEADKPVIVFKAGETDKGREAVRSHTSALAGNQQIYRAAFAQLNVIECQDFAQMAHLAELARYRGRSAGRRVAIVSISGAVGAILADKCIGAGLEVPTLPEALQQTLRAGIPDYGMVSNPVDVTGNVVNDPGFVRTALAALATSDAIDAVIVYAPGYLLDRMADDLIDTAAAHPRLLLAIDTGRATRRDDLRAQGVPVMTDIGMAMQTLPPLLQWHERRKQRPWRALRHRQGRAVREGGTPPVAPPALPCDELAARRYLAAHGVGDIAGQVVRHADEAAAAAVALGFPVVLKVLSADLPHKTEVGGVRLNLGDADAVRRACDEMLAGVRQHAPQARIDGVLVQPMLSGGVELIVGAVRDPVFGPTLTVGFGGVLTELYRDVSHRLLPVDRRTAEQMLRELRAFPLLDGFRGRPLCDVPAACAAIAAFSDAVLALGEAADEVEINPLLVRERGQGVAMLDALIVPKRE</sequence>
<dbReference type="InterPro" id="IPR003781">
    <property type="entry name" value="CoA-bd"/>
</dbReference>
<dbReference type="Gene3D" id="3.30.1490.20">
    <property type="entry name" value="ATP-grasp fold, A domain"/>
    <property type="match status" value="1"/>
</dbReference>
<feature type="domain" description="ATP-grasp" evidence="3">
    <location>
        <begin position="493"/>
        <end position="529"/>
    </location>
</feature>
<dbReference type="GO" id="GO:0043758">
    <property type="term" value="F:acetate-CoA ligase (ADP-forming) activity"/>
    <property type="evidence" value="ECO:0007669"/>
    <property type="project" value="InterPro"/>
</dbReference>
<organism evidence="4 5">
    <name type="scientific">Cupriavidus cauae</name>
    <dbReference type="NCBI Taxonomy" id="2608999"/>
    <lineage>
        <taxon>Bacteria</taxon>
        <taxon>Pseudomonadati</taxon>
        <taxon>Pseudomonadota</taxon>
        <taxon>Betaproteobacteria</taxon>
        <taxon>Burkholderiales</taxon>
        <taxon>Burkholderiaceae</taxon>
        <taxon>Cupriavidus</taxon>
    </lineage>
</organism>
<dbReference type="InterPro" id="IPR016102">
    <property type="entry name" value="Succinyl-CoA_synth-like"/>
</dbReference>
<dbReference type="GO" id="GO:0005524">
    <property type="term" value="F:ATP binding"/>
    <property type="evidence" value="ECO:0007669"/>
    <property type="project" value="UniProtKB-UniRule"/>
</dbReference>
<keyword evidence="4" id="KW-0436">Ligase</keyword>
<comment type="similarity">
    <text evidence="1">In the N-terminal section; belongs to the acetate CoA ligase alpha subunit family.</text>
</comment>